<dbReference type="GeneID" id="91109039"/>
<dbReference type="InterPro" id="IPR036388">
    <property type="entry name" value="WH-like_DNA-bd_sf"/>
</dbReference>
<dbReference type="Proteomes" id="UP000066737">
    <property type="component" value="Chromosome I"/>
</dbReference>
<evidence type="ECO:0000259" key="4">
    <source>
        <dbReference type="Pfam" id="PF24281"/>
    </source>
</evidence>
<accession>A0A0U5CW76</accession>
<evidence type="ECO:0000256" key="2">
    <source>
        <dbReference type="ARBA" id="ARBA00023163"/>
    </source>
</evidence>
<gene>
    <name evidence="5" type="ORF">HHUB_1565</name>
</gene>
<dbReference type="InterPro" id="IPR056529">
    <property type="entry name" value="HVO_2928_N"/>
</dbReference>
<keyword evidence="1" id="KW-0805">Transcription regulation</keyword>
<dbReference type="AlphaFoldDB" id="A0A0U5CW76"/>
<dbReference type="KEGG" id="hhb:Hhub_1565"/>
<dbReference type="PANTHER" id="PTHR34236:SF1">
    <property type="entry name" value="DIMETHYL SULFOXIDE REDUCTASE TRANSCRIPTIONAL ACTIVATOR"/>
    <property type="match status" value="1"/>
</dbReference>
<organism evidence="5 6">
    <name type="scientific">Halobacterium hubeiense</name>
    <dbReference type="NCBI Taxonomy" id="1407499"/>
    <lineage>
        <taxon>Archaea</taxon>
        <taxon>Methanobacteriati</taxon>
        <taxon>Methanobacteriota</taxon>
        <taxon>Stenosarchaea group</taxon>
        <taxon>Halobacteria</taxon>
        <taxon>Halobacteriales</taxon>
        <taxon>Halobacteriaceae</taxon>
        <taxon>Halobacterium</taxon>
    </lineage>
</organism>
<dbReference type="RefSeq" id="WP_059055987.1">
    <property type="nucleotide sequence ID" value="NZ_CEML01000002.1"/>
</dbReference>
<dbReference type="InterPro" id="IPR007050">
    <property type="entry name" value="HTH_bacterioopsin"/>
</dbReference>
<protein>
    <submittedName>
        <fullName evidence="5">HTH-10 family transcription regulator</fullName>
    </submittedName>
</protein>
<evidence type="ECO:0000313" key="5">
    <source>
        <dbReference type="EMBL" id="CQH49830.1"/>
    </source>
</evidence>
<dbReference type="PANTHER" id="PTHR34236">
    <property type="entry name" value="DIMETHYL SULFOXIDE REDUCTASE TRANSCRIPTIONAL ACTIVATOR"/>
    <property type="match status" value="1"/>
</dbReference>
<evidence type="ECO:0000256" key="1">
    <source>
        <dbReference type="ARBA" id="ARBA00023015"/>
    </source>
</evidence>
<name>A0A0U5CW76_9EURY</name>
<dbReference type="EMBL" id="LN831302">
    <property type="protein sequence ID" value="CQH49830.1"/>
    <property type="molecule type" value="Genomic_DNA"/>
</dbReference>
<dbReference type="STRING" id="1407499.HHUB_1565"/>
<dbReference type="Pfam" id="PF24281">
    <property type="entry name" value="HVO_2928_N"/>
    <property type="match status" value="1"/>
</dbReference>
<feature type="domain" description="HTH bat-type" evidence="3">
    <location>
        <begin position="180"/>
        <end position="229"/>
    </location>
</feature>
<keyword evidence="2" id="KW-0804">Transcription</keyword>
<dbReference type="Pfam" id="PF04967">
    <property type="entry name" value="HTH_10"/>
    <property type="match status" value="1"/>
</dbReference>
<evidence type="ECO:0000259" key="3">
    <source>
        <dbReference type="Pfam" id="PF04967"/>
    </source>
</evidence>
<feature type="domain" description="HVO-2928 N-terminal" evidence="4">
    <location>
        <begin position="3"/>
        <end position="170"/>
    </location>
</feature>
<sequence>MREFEFTVTYEPGSDALMDCFIEHDSLTAWTSVCFTTRERMWRIDHATGTEEALAAFDDVFLDESRCNECLDLPDCDTYREYHVLDESANSRTVYTFREEVHGCHSVPHYVHEHVGDGVVFEARRSGDEYRWRVLHPEEQPVGELYDAIEAQLRDGLSLSLSRLSSAGNWNAESRVAAELTPEQRAVLEAAVEAGYYSRPREVTVSDLSDDLGIPRSTVQYRLRSAEDLVVSQFVDDALS</sequence>
<keyword evidence="6" id="KW-1185">Reference proteome</keyword>
<reference evidence="6" key="1">
    <citation type="journal article" date="2016" name="Environ. Microbiol.">
        <title>The complete genome of a viable archaeum isolated from 123-million-year-old rock salt.</title>
        <authorList>
            <person name="Jaakkola S.T."/>
            <person name="Pfeiffer F."/>
            <person name="Ravantti J.J."/>
            <person name="Guo Q."/>
            <person name="Liu Y."/>
            <person name="Chen X."/>
            <person name="Ma H."/>
            <person name="Yang C."/>
            <person name="Oksanen H.M."/>
            <person name="Bamford D.H."/>
        </authorList>
    </citation>
    <scope>NUCLEOTIDE SEQUENCE</scope>
    <source>
        <strain evidence="6">JI20-1</strain>
    </source>
</reference>
<evidence type="ECO:0000313" key="6">
    <source>
        <dbReference type="Proteomes" id="UP000066737"/>
    </source>
</evidence>
<dbReference type="Gene3D" id="1.10.10.10">
    <property type="entry name" value="Winged helix-like DNA-binding domain superfamily/Winged helix DNA-binding domain"/>
    <property type="match status" value="1"/>
</dbReference>
<proteinExistence type="predicted"/>